<dbReference type="EMBL" id="CP036432">
    <property type="protein sequence ID" value="QDV85800.1"/>
    <property type="molecule type" value="Genomic_DNA"/>
</dbReference>
<dbReference type="InterPro" id="IPR050631">
    <property type="entry name" value="PheA/TfdB_FAD_monoxygenase"/>
</dbReference>
<dbReference type="InterPro" id="IPR002938">
    <property type="entry name" value="FAD-bd"/>
</dbReference>
<sequence length="416" mass="46154">MKMDKVETTTCCIVGGGPAGIFLGFLLARAGVPVVVLEKHADFLRDFRGDTIHPSTLELMNELGLLDQVLEITDFRAEQLYVNFEGRSIAGPTFAHLPTKCKFIGFVPQWDFLTLLSEQGRKFDTFDLRMNTHASDVIREHGKVVGVRCESPDGEYTIRADLVVAADGRSSTLRAATNQQVIEDGVPIDALWFRLDRPAEDDGHTLAWFRDGHMLVTIPRRTHYQVAMIIRKGGFDAIKQRGLNHFRETIGVVCPSLKQVAEGLGDWKDVKLLTVQVNHLPKWYEDGLLFIGDAAHAMSPMGGVGINVAIQDAVAAANLLTEPLRSGSLATKHLQAVQTRREPAARKTQHWQVRMHAMLFGGNTSPDQAILVPWYAKIGAWLFAPILRRLAGKYIGMGFQPEHVESKRASTSDQPD</sequence>
<dbReference type="GO" id="GO:0018669">
    <property type="term" value="F:3-hydroxybenzoate 6-monooxygenase activity"/>
    <property type="evidence" value="ECO:0007669"/>
    <property type="project" value="UniProtKB-EC"/>
</dbReference>
<dbReference type="EC" id="1.14.13.24" evidence="3"/>
<protein>
    <submittedName>
        <fullName evidence="3">3-hydroxybenzoate 6-hydroxylase 1</fullName>
        <ecNumber evidence="3">1.14.13.24</ecNumber>
    </submittedName>
</protein>
<dbReference type="NCBIfam" id="NF004834">
    <property type="entry name" value="PRK06185.1-3"/>
    <property type="match status" value="1"/>
</dbReference>
<reference evidence="3 4" key="1">
    <citation type="submission" date="2019-02" db="EMBL/GenBank/DDBJ databases">
        <title>Deep-cultivation of Planctomycetes and their phenomic and genomic characterization uncovers novel biology.</title>
        <authorList>
            <person name="Wiegand S."/>
            <person name="Jogler M."/>
            <person name="Boedeker C."/>
            <person name="Pinto D."/>
            <person name="Vollmers J."/>
            <person name="Rivas-Marin E."/>
            <person name="Kohn T."/>
            <person name="Peeters S.H."/>
            <person name="Heuer A."/>
            <person name="Rast P."/>
            <person name="Oberbeckmann S."/>
            <person name="Bunk B."/>
            <person name="Jeske O."/>
            <person name="Meyerdierks A."/>
            <person name="Storesund J.E."/>
            <person name="Kallscheuer N."/>
            <person name="Luecker S."/>
            <person name="Lage O.M."/>
            <person name="Pohl T."/>
            <person name="Merkel B.J."/>
            <person name="Hornburger P."/>
            <person name="Mueller R.-W."/>
            <person name="Bruemmer F."/>
            <person name="Labrenz M."/>
            <person name="Spormann A.M."/>
            <person name="Op den Camp H."/>
            <person name="Overmann J."/>
            <person name="Amann R."/>
            <person name="Jetten M.S.M."/>
            <person name="Mascher T."/>
            <person name="Medema M.H."/>
            <person name="Devos D.P."/>
            <person name="Kaster A.-K."/>
            <person name="Ovreas L."/>
            <person name="Rohde M."/>
            <person name="Galperin M.Y."/>
            <person name="Jogler C."/>
        </authorList>
    </citation>
    <scope>NUCLEOTIDE SEQUENCE [LARGE SCALE GENOMIC DNA]</scope>
    <source>
        <strain evidence="3 4">TBK1r</strain>
    </source>
</reference>
<feature type="domain" description="FAD-binding" evidence="2">
    <location>
        <begin position="9"/>
        <end position="348"/>
    </location>
</feature>
<dbReference type="PRINTS" id="PR00420">
    <property type="entry name" value="RNGMNOXGNASE"/>
</dbReference>
<name>A0ABX5XUU0_9BACT</name>
<evidence type="ECO:0000313" key="4">
    <source>
        <dbReference type="Proteomes" id="UP000318081"/>
    </source>
</evidence>
<dbReference type="SUPFAM" id="SSF51905">
    <property type="entry name" value="FAD/NAD(P)-binding domain"/>
    <property type="match status" value="1"/>
</dbReference>
<keyword evidence="1 3" id="KW-0560">Oxidoreductase</keyword>
<proteinExistence type="predicted"/>
<evidence type="ECO:0000256" key="1">
    <source>
        <dbReference type="ARBA" id="ARBA00023002"/>
    </source>
</evidence>
<dbReference type="PANTHER" id="PTHR43476:SF5">
    <property type="entry name" value="FAD-DEPENDENT MONOOXYGENASE"/>
    <property type="match status" value="1"/>
</dbReference>
<evidence type="ECO:0000313" key="3">
    <source>
        <dbReference type="EMBL" id="QDV85800.1"/>
    </source>
</evidence>
<dbReference type="Pfam" id="PF01494">
    <property type="entry name" value="FAD_binding_3"/>
    <property type="match status" value="1"/>
</dbReference>
<evidence type="ECO:0000259" key="2">
    <source>
        <dbReference type="Pfam" id="PF01494"/>
    </source>
</evidence>
<accession>A0ABX5XUU0</accession>
<dbReference type="Gene3D" id="3.50.50.60">
    <property type="entry name" value="FAD/NAD(P)-binding domain"/>
    <property type="match status" value="2"/>
</dbReference>
<keyword evidence="4" id="KW-1185">Reference proteome</keyword>
<dbReference type="PANTHER" id="PTHR43476">
    <property type="entry name" value="3-(3-HYDROXY-PHENYL)PROPIONATE/3-HYDROXYCINNAMIC ACID HYDROXYLASE"/>
    <property type="match status" value="1"/>
</dbReference>
<dbReference type="Proteomes" id="UP000318081">
    <property type="component" value="Chromosome"/>
</dbReference>
<gene>
    <name evidence="3" type="primary">xlnD</name>
    <name evidence="3" type="ORF">TBK1r_48160</name>
</gene>
<organism evidence="3 4">
    <name type="scientific">Stieleria magnilauensis</name>
    <dbReference type="NCBI Taxonomy" id="2527963"/>
    <lineage>
        <taxon>Bacteria</taxon>
        <taxon>Pseudomonadati</taxon>
        <taxon>Planctomycetota</taxon>
        <taxon>Planctomycetia</taxon>
        <taxon>Pirellulales</taxon>
        <taxon>Pirellulaceae</taxon>
        <taxon>Stieleria</taxon>
    </lineage>
</organism>
<dbReference type="InterPro" id="IPR036188">
    <property type="entry name" value="FAD/NAD-bd_sf"/>
</dbReference>